<keyword evidence="2" id="KW-1185">Reference proteome</keyword>
<comment type="caution">
    <text evidence="1">The sequence shown here is derived from an EMBL/GenBank/DDBJ whole genome shotgun (WGS) entry which is preliminary data.</text>
</comment>
<proteinExistence type="predicted"/>
<organism evidence="1 2">
    <name type="scientific">Paramuricea clavata</name>
    <name type="common">Red gorgonian</name>
    <name type="synonym">Violescent sea-whip</name>
    <dbReference type="NCBI Taxonomy" id="317549"/>
    <lineage>
        <taxon>Eukaryota</taxon>
        <taxon>Metazoa</taxon>
        <taxon>Cnidaria</taxon>
        <taxon>Anthozoa</taxon>
        <taxon>Octocorallia</taxon>
        <taxon>Malacalcyonacea</taxon>
        <taxon>Plexauridae</taxon>
        <taxon>Paramuricea</taxon>
    </lineage>
</organism>
<dbReference type="AlphaFoldDB" id="A0A6S7KJE6"/>
<name>A0A6S7KJE6_PARCT</name>
<feature type="non-terminal residue" evidence="1">
    <location>
        <position position="1"/>
    </location>
</feature>
<evidence type="ECO:0000313" key="2">
    <source>
        <dbReference type="Proteomes" id="UP001152795"/>
    </source>
</evidence>
<dbReference type="EMBL" id="CACRXK020040548">
    <property type="protein sequence ID" value="CAB4045605.1"/>
    <property type="molecule type" value="Genomic_DNA"/>
</dbReference>
<dbReference type="Proteomes" id="UP001152795">
    <property type="component" value="Unassembled WGS sequence"/>
</dbReference>
<reference evidence="1" key="1">
    <citation type="submission" date="2020-04" db="EMBL/GenBank/DDBJ databases">
        <authorList>
            <person name="Alioto T."/>
            <person name="Alioto T."/>
            <person name="Gomez Garrido J."/>
        </authorList>
    </citation>
    <scope>NUCLEOTIDE SEQUENCE</scope>
    <source>
        <strain evidence="1">A484AB</strain>
    </source>
</reference>
<evidence type="ECO:0000313" key="1">
    <source>
        <dbReference type="EMBL" id="CAB4045605.1"/>
    </source>
</evidence>
<accession>A0A6S7KJE6</accession>
<sequence>CIFSRHSAESSIGETDVIRVFDPKVKLPLPETRALLTKADLVSAGFTKTEETQIVTGENGKKRKKLVISYIVQDACSNVTFWEEKLRTRLPIFSKSLTRKVIDEVEERIDNRTTEY</sequence>
<protein>
    <submittedName>
        <fullName evidence="1">Uncharacterized protein</fullName>
    </submittedName>
</protein>
<gene>
    <name evidence="1" type="ORF">PACLA_8A066856</name>
</gene>